<dbReference type="InterPro" id="IPR036400">
    <property type="entry name" value="Cyt_B5-like_heme/steroid_sf"/>
</dbReference>
<dbReference type="InterPro" id="IPR050668">
    <property type="entry name" value="Cytochrome_b5"/>
</dbReference>
<comment type="subcellular location">
    <subcellularLocation>
        <location evidence="1">Membrane</location>
    </subcellularLocation>
</comment>
<feature type="transmembrane region" description="Helical" evidence="8">
    <location>
        <begin position="201"/>
        <end position="219"/>
    </location>
</feature>
<evidence type="ECO:0000256" key="4">
    <source>
        <dbReference type="ARBA" id="ARBA00022723"/>
    </source>
</evidence>
<dbReference type="GO" id="GO:0020037">
    <property type="term" value="F:heme binding"/>
    <property type="evidence" value="ECO:0007669"/>
    <property type="project" value="TreeGrafter"/>
</dbReference>
<evidence type="ECO:0000313" key="10">
    <source>
        <dbReference type="EMBL" id="CAI2372953.1"/>
    </source>
</evidence>
<sequence length="220" mass="24742">MSEELKVFTKEEVEKHNSPHDLWVIVKGKVYDVTKFEKHPGGKDPFIEYAGQDATDPFEDEGHSATAKKQMDDFLVGKLEGASDEDDGEMEEVIDTNSGERMRIRKKGIIPDSELKQHCVKGDCWLMIEGRIYDVSDFAHPGGKQILVDNSGRDATREFMDVCHKEAHLHMPSLYIGDSELKNNKVWNPVADDNVEESNTLFYVASAIGIIAVLYLLGLL</sequence>
<gene>
    <name evidence="10" type="ORF">ECRASSUSDP1_LOCUS14290</name>
</gene>
<dbReference type="GO" id="GO:0016020">
    <property type="term" value="C:membrane"/>
    <property type="evidence" value="ECO:0007669"/>
    <property type="project" value="UniProtKB-SubCell"/>
</dbReference>
<dbReference type="InterPro" id="IPR001199">
    <property type="entry name" value="Cyt_B5-like_heme/steroid-bd"/>
</dbReference>
<reference evidence="10" key="1">
    <citation type="submission" date="2023-07" db="EMBL/GenBank/DDBJ databases">
        <authorList>
            <consortium name="AG Swart"/>
            <person name="Singh M."/>
            <person name="Singh A."/>
            <person name="Seah K."/>
            <person name="Emmerich C."/>
        </authorList>
    </citation>
    <scope>NUCLEOTIDE SEQUENCE</scope>
    <source>
        <strain evidence="10">DP1</strain>
    </source>
</reference>
<evidence type="ECO:0000256" key="5">
    <source>
        <dbReference type="ARBA" id="ARBA00023004"/>
    </source>
</evidence>
<feature type="domain" description="Cytochrome b5 heme-binding" evidence="9">
    <location>
        <begin position="107"/>
        <end position="167"/>
    </location>
</feature>
<keyword evidence="2" id="KW-0349">Heme</keyword>
<proteinExistence type="inferred from homology"/>
<organism evidence="10 11">
    <name type="scientific">Euplotes crassus</name>
    <dbReference type="NCBI Taxonomy" id="5936"/>
    <lineage>
        <taxon>Eukaryota</taxon>
        <taxon>Sar</taxon>
        <taxon>Alveolata</taxon>
        <taxon>Ciliophora</taxon>
        <taxon>Intramacronucleata</taxon>
        <taxon>Spirotrichea</taxon>
        <taxon>Hypotrichia</taxon>
        <taxon>Euplotida</taxon>
        <taxon>Euplotidae</taxon>
        <taxon>Moneuplotes</taxon>
    </lineage>
</organism>
<comment type="caution">
    <text evidence="10">The sequence shown here is derived from an EMBL/GenBank/DDBJ whole genome shotgun (WGS) entry which is preliminary data.</text>
</comment>
<dbReference type="PROSITE" id="PS50255">
    <property type="entry name" value="CYTOCHROME_B5_2"/>
    <property type="match status" value="2"/>
</dbReference>
<dbReference type="Gene3D" id="3.10.120.10">
    <property type="entry name" value="Cytochrome b5-like heme/steroid binding domain"/>
    <property type="match status" value="2"/>
</dbReference>
<keyword evidence="5" id="KW-0408">Iron</keyword>
<keyword evidence="4" id="KW-0479">Metal-binding</keyword>
<evidence type="ECO:0000256" key="7">
    <source>
        <dbReference type="ARBA" id="ARBA00038168"/>
    </source>
</evidence>
<dbReference type="PANTHER" id="PTHR19359">
    <property type="entry name" value="CYTOCHROME B5"/>
    <property type="match status" value="1"/>
</dbReference>
<keyword evidence="3 8" id="KW-0812">Transmembrane</keyword>
<dbReference type="FunFam" id="3.10.120.10:FF:000002">
    <property type="entry name" value="Cytochrome b5 type B"/>
    <property type="match status" value="1"/>
</dbReference>
<dbReference type="SMART" id="SM01117">
    <property type="entry name" value="Cyt-b5"/>
    <property type="match status" value="2"/>
</dbReference>
<keyword evidence="6 8" id="KW-0472">Membrane</keyword>
<comment type="similarity">
    <text evidence="7">Belongs to the cytochrome b5 family.</text>
</comment>
<keyword evidence="11" id="KW-1185">Reference proteome</keyword>
<dbReference type="PRINTS" id="PR00363">
    <property type="entry name" value="CYTOCHROMEB5"/>
</dbReference>
<dbReference type="GO" id="GO:0046872">
    <property type="term" value="F:metal ion binding"/>
    <property type="evidence" value="ECO:0007669"/>
    <property type="project" value="UniProtKB-KW"/>
</dbReference>
<evidence type="ECO:0000313" key="11">
    <source>
        <dbReference type="Proteomes" id="UP001295684"/>
    </source>
</evidence>
<dbReference type="Proteomes" id="UP001295684">
    <property type="component" value="Unassembled WGS sequence"/>
</dbReference>
<dbReference type="AlphaFoldDB" id="A0AAD2CX14"/>
<dbReference type="EMBL" id="CAMPGE010014274">
    <property type="protein sequence ID" value="CAI2372953.1"/>
    <property type="molecule type" value="Genomic_DNA"/>
</dbReference>
<evidence type="ECO:0000256" key="8">
    <source>
        <dbReference type="SAM" id="Phobius"/>
    </source>
</evidence>
<evidence type="ECO:0000256" key="2">
    <source>
        <dbReference type="ARBA" id="ARBA00022617"/>
    </source>
</evidence>
<dbReference type="Pfam" id="PF00173">
    <property type="entry name" value="Cyt-b5"/>
    <property type="match status" value="2"/>
</dbReference>
<protein>
    <recommendedName>
        <fullName evidence="9">Cytochrome b5 heme-binding domain-containing protein</fullName>
    </recommendedName>
</protein>
<evidence type="ECO:0000256" key="6">
    <source>
        <dbReference type="ARBA" id="ARBA00023136"/>
    </source>
</evidence>
<evidence type="ECO:0000256" key="3">
    <source>
        <dbReference type="ARBA" id="ARBA00022692"/>
    </source>
</evidence>
<dbReference type="SUPFAM" id="SSF55856">
    <property type="entry name" value="Cytochrome b5-like heme/steroid binding domain"/>
    <property type="match status" value="2"/>
</dbReference>
<feature type="domain" description="Cytochrome b5 heme-binding" evidence="9">
    <location>
        <begin position="5"/>
        <end position="80"/>
    </location>
</feature>
<keyword evidence="8" id="KW-1133">Transmembrane helix</keyword>
<evidence type="ECO:0000259" key="9">
    <source>
        <dbReference type="PROSITE" id="PS50255"/>
    </source>
</evidence>
<evidence type="ECO:0000256" key="1">
    <source>
        <dbReference type="ARBA" id="ARBA00004370"/>
    </source>
</evidence>
<name>A0AAD2CX14_EUPCR</name>
<accession>A0AAD2CX14</accession>